<dbReference type="CDD" id="cd02440">
    <property type="entry name" value="AdoMet_MTases"/>
    <property type="match status" value="1"/>
</dbReference>
<keyword evidence="8" id="KW-0496">Mitochondrion</keyword>
<evidence type="ECO:0000256" key="10">
    <source>
        <dbReference type="SAM" id="Phobius"/>
    </source>
</evidence>
<name>A0A376BBS2_9ASCO</name>
<keyword evidence="7 10" id="KW-1133">Transmembrane helix</keyword>
<organism evidence="11 12">
    <name type="scientific">Saccharomycodes ludwigii</name>
    <dbReference type="NCBI Taxonomy" id="36035"/>
    <lineage>
        <taxon>Eukaryota</taxon>
        <taxon>Fungi</taxon>
        <taxon>Dikarya</taxon>
        <taxon>Ascomycota</taxon>
        <taxon>Saccharomycotina</taxon>
        <taxon>Saccharomycetes</taxon>
        <taxon>Saccharomycodales</taxon>
        <taxon>Saccharomycodaceae</taxon>
        <taxon>Saccharomycodes</taxon>
    </lineage>
</organism>
<evidence type="ECO:0000256" key="1">
    <source>
        <dbReference type="ARBA" id="ARBA00004434"/>
    </source>
</evidence>
<evidence type="ECO:0000256" key="8">
    <source>
        <dbReference type="ARBA" id="ARBA00023128"/>
    </source>
</evidence>
<dbReference type="InterPro" id="IPR029063">
    <property type="entry name" value="SAM-dependent_MTases_sf"/>
</dbReference>
<evidence type="ECO:0000256" key="6">
    <source>
        <dbReference type="ARBA" id="ARBA00022792"/>
    </source>
</evidence>
<evidence type="ECO:0000256" key="2">
    <source>
        <dbReference type="ARBA" id="ARBA00009725"/>
    </source>
</evidence>
<keyword evidence="3 11" id="KW-0489">Methyltransferase</keyword>
<proteinExistence type="inferred from homology"/>
<feature type="transmembrane region" description="Helical" evidence="10">
    <location>
        <begin position="92"/>
        <end position="111"/>
    </location>
</feature>
<gene>
    <name evidence="11" type="ORF">SCODWIG_03755</name>
</gene>
<reference evidence="12" key="1">
    <citation type="submission" date="2018-06" db="EMBL/GenBank/DDBJ databases">
        <authorList>
            <person name="Guldener U."/>
        </authorList>
    </citation>
    <scope>NUCLEOTIDE SEQUENCE [LARGE SCALE GENOMIC DNA]</scope>
    <source>
        <strain evidence="12">UTAD17</strain>
    </source>
</reference>
<dbReference type="GO" id="GO:0008168">
    <property type="term" value="F:methyltransferase activity"/>
    <property type="evidence" value="ECO:0007669"/>
    <property type="project" value="UniProtKB-KW"/>
</dbReference>
<dbReference type="GO" id="GO:0032259">
    <property type="term" value="P:methylation"/>
    <property type="evidence" value="ECO:0007669"/>
    <property type="project" value="UniProtKB-KW"/>
</dbReference>
<keyword evidence="6" id="KW-0999">Mitochondrion inner membrane</keyword>
<dbReference type="PANTHER" id="PTHR42912:SF83">
    <property type="entry name" value="METHYLTRANSFERASE TYPE 11 DOMAIN-CONTAINING PROTEIN"/>
    <property type="match status" value="1"/>
</dbReference>
<dbReference type="Pfam" id="PF13489">
    <property type="entry name" value="Methyltransf_23"/>
    <property type="match status" value="1"/>
</dbReference>
<keyword evidence="9 10" id="KW-0472">Membrane</keyword>
<evidence type="ECO:0000256" key="7">
    <source>
        <dbReference type="ARBA" id="ARBA00022989"/>
    </source>
</evidence>
<accession>A0A376BBS2</accession>
<dbReference type="Proteomes" id="UP000262825">
    <property type="component" value="Unassembled WGS sequence"/>
</dbReference>
<keyword evidence="4 11" id="KW-0808">Transferase</keyword>
<dbReference type="EMBL" id="UFAJ01001047">
    <property type="protein sequence ID" value="SSD61994.1"/>
    <property type="molecule type" value="Genomic_DNA"/>
</dbReference>
<evidence type="ECO:0000256" key="9">
    <source>
        <dbReference type="ARBA" id="ARBA00023136"/>
    </source>
</evidence>
<dbReference type="OrthoDB" id="3971839at2759"/>
<protein>
    <submittedName>
        <fullName evidence="11">Related to Methyltransferase OMS1, mitochondrial</fullName>
    </submittedName>
</protein>
<keyword evidence="12" id="KW-1185">Reference proteome</keyword>
<keyword evidence="5 10" id="KW-0812">Transmembrane</keyword>
<evidence type="ECO:0000313" key="12">
    <source>
        <dbReference type="Proteomes" id="UP000262825"/>
    </source>
</evidence>
<dbReference type="AlphaFoldDB" id="A0A376BBS2"/>
<sequence>MFASKSRLLSDRISYQLLLLRNKGSTASCVHKSTIIRANNTIRYFTKSSITNEKLTQKQERAKKLLEEQLKSPYRLIRWAAIARTEQFQKGLTKYLVGIYIVFFLYGGYIMRKLFNREKELEALLKKDDKDKNQWEKLREKELDKDQKLRTRDELKLKQYQLLKEEYGIQNFDGIVIEDYEDTKHLVERITGQTLKEDDAVLEQFKKEQQVPNILPPRDTTDFYDSKARKYDSDIGMEEKIVFMGSKRKWLTSHCKGDVLEVSCGTGRNIKYLDPTKLNSVTFLDASRNMVEVTQEKFRNEYPGFAKAAFVVGKAEDLIDLDKKNQVKYDTILEAFGLCSHKDPVRALKNFEQLLKPDGRIILLEHGRGDYDFVNKVLDKRADNRLETWGCRWNLDIGELLDDSGLEVVEEKRFHLGTTWAIVAKRKGAAKKKEEIGFIEKYIGSSVRKRANEFIDHDDKIANQQKTDLPENKK</sequence>
<dbReference type="GO" id="GO:0005743">
    <property type="term" value="C:mitochondrial inner membrane"/>
    <property type="evidence" value="ECO:0007669"/>
    <property type="project" value="UniProtKB-SubCell"/>
</dbReference>
<dbReference type="InterPro" id="IPR050508">
    <property type="entry name" value="Methyltransf_Superfamily"/>
</dbReference>
<comment type="similarity">
    <text evidence="2">Belongs to the methyltransferase superfamily. METL family.</text>
</comment>
<dbReference type="FunFam" id="3.40.50.150:FF:000371">
    <property type="entry name" value="Methyltransferase OMS1, mitochondrial"/>
    <property type="match status" value="1"/>
</dbReference>
<evidence type="ECO:0000256" key="4">
    <source>
        <dbReference type="ARBA" id="ARBA00022679"/>
    </source>
</evidence>
<dbReference type="Gene3D" id="3.40.50.150">
    <property type="entry name" value="Vaccinia Virus protein VP39"/>
    <property type="match status" value="1"/>
</dbReference>
<dbReference type="PANTHER" id="PTHR42912">
    <property type="entry name" value="METHYLTRANSFERASE"/>
    <property type="match status" value="1"/>
</dbReference>
<dbReference type="SUPFAM" id="SSF53335">
    <property type="entry name" value="S-adenosyl-L-methionine-dependent methyltransferases"/>
    <property type="match status" value="1"/>
</dbReference>
<evidence type="ECO:0000256" key="5">
    <source>
        <dbReference type="ARBA" id="ARBA00022692"/>
    </source>
</evidence>
<dbReference type="VEuPathDB" id="FungiDB:SCODWIG_03755"/>
<evidence type="ECO:0000313" key="11">
    <source>
        <dbReference type="EMBL" id="SSD61994.1"/>
    </source>
</evidence>
<evidence type="ECO:0000256" key="3">
    <source>
        <dbReference type="ARBA" id="ARBA00022603"/>
    </source>
</evidence>
<comment type="subcellular location">
    <subcellularLocation>
        <location evidence="1">Mitochondrion inner membrane</location>
        <topology evidence="1">Single-pass membrane protein</topology>
    </subcellularLocation>
</comment>